<dbReference type="EMBL" id="BMYZ01000003">
    <property type="protein sequence ID" value="GGY82532.1"/>
    <property type="molecule type" value="Genomic_DNA"/>
</dbReference>
<evidence type="ECO:0000313" key="3">
    <source>
        <dbReference type="Proteomes" id="UP000619761"/>
    </source>
</evidence>
<dbReference type="RefSeq" id="WP_189419940.1">
    <property type="nucleotide sequence ID" value="NZ_BMYZ01000003.1"/>
</dbReference>
<keyword evidence="3" id="KW-1185">Reference proteome</keyword>
<dbReference type="Pfam" id="PF07963">
    <property type="entry name" value="N_methyl"/>
    <property type="match status" value="1"/>
</dbReference>
<proteinExistence type="predicted"/>
<dbReference type="InterPro" id="IPR012902">
    <property type="entry name" value="N_methyl_site"/>
</dbReference>
<name>A0ABQ3B779_9GAMM</name>
<gene>
    <name evidence="2" type="ORF">GCM10011613_29180</name>
</gene>
<comment type="caution">
    <text evidence="2">The sequence shown here is derived from an EMBL/GenBank/DDBJ whole genome shotgun (WGS) entry which is preliminary data.</text>
</comment>
<keyword evidence="1" id="KW-0472">Membrane</keyword>
<evidence type="ECO:0000256" key="1">
    <source>
        <dbReference type="SAM" id="Phobius"/>
    </source>
</evidence>
<evidence type="ECO:0000313" key="2">
    <source>
        <dbReference type="EMBL" id="GGY82532.1"/>
    </source>
</evidence>
<dbReference type="Proteomes" id="UP000619761">
    <property type="component" value="Unassembled WGS sequence"/>
</dbReference>
<keyword evidence="1" id="KW-1133">Transmembrane helix</keyword>
<protein>
    <recommendedName>
        <fullName evidence="4">Prepilin-type N-terminal cleavage/methylation domain-containing protein</fullName>
    </recommendedName>
</protein>
<dbReference type="SUPFAM" id="SSF54523">
    <property type="entry name" value="Pili subunits"/>
    <property type="match status" value="1"/>
</dbReference>
<accession>A0ABQ3B779</accession>
<sequence length="201" mass="22985">MNPKIRFSRAQRAFTLVEMLVVMVIVGLLITVIMQGFGFSMGMYQRVVRVQKNAYSEVLAYNWLRSTLGSQVAMRPKDRGLEGGVSSLSTFTYEPLVEQSGLKTRVEWQLVQSGDAVSLEYREGNNTFAVYRWPESTGQFEYQDEKGQWINRWPAEKSDLPPLPESVRILINSGKEARNYVVKVATRKRSEVTMDEALYGR</sequence>
<evidence type="ECO:0008006" key="4">
    <source>
        <dbReference type="Google" id="ProtNLM"/>
    </source>
</evidence>
<keyword evidence="1" id="KW-0812">Transmembrane</keyword>
<feature type="transmembrane region" description="Helical" evidence="1">
    <location>
        <begin position="20"/>
        <end position="44"/>
    </location>
</feature>
<dbReference type="NCBIfam" id="TIGR02532">
    <property type="entry name" value="IV_pilin_GFxxxE"/>
    <property type="match status" value="1"/>
</dbReference>
<dbReference type="InterPro" id="IPR045584">
    <property type="entry name" value="Pilin-like"/>
</dbReference>
<reference evidence="3" key="1">
    <citation type="journal article" date="2019" name="Int. J. Syst. Evol. Microbiol.">
        <title>The Global Catalogue of Microorganisms (GCM) 10K type strain sequencing project: providing services to taxonomists for standard genome sequencing and annotation.</title>
        <authorList>
            <consortium name="The Broad Institute Genomics Platform"/>
            <consortium name="The Broad Institute Genome Sequencing Center for Infectious Disease"/>
            <person name="Wu L."/>
            <person name="Ma J."/>
        </authorList>
    </citation>
    <scope>NUCLEOTIDE SEQUENCE [LARGE SCALE GENOMIC DNA]</scope>
    <source>
        <strain evidence="3">KCTC 32239</strain>
    </source>
</reference>
<organism evidence="2 3">
    <name type="scientific">Cellvibrio zantedeschiae</name>
    <dbReference type="NCBI Taxonomy" id="1237077"/>
    <lineage>
        <taxon>Bacteria</taxon>
        <taxon>Pseudomonadati</taxon>
        <taxon>Pseudomonadota</taxon>
        <taxon>Gammaproteobacteria</taxon>
        <taxon>Cellvibrionales</taxon>
        <taxon>Cellvibrionaceae</taxon>
        <taxon>Cellvibrio</taxon>
    </lineage>
</organism>